<dbReference type="OrthoDB" id="250825at2759"/>
<dbReference type="SMART" id="SM00710">
    <property type="entry name" value="PbH1"/>
    <property type="match status" value="33"/>
</dbReference>
<dbReference type="InterPro" id="IPR012334">
    <property type="entry name" value="Pectin_lyas_fold"/>
</dbReference>
<dbReference type="InterPro" id="IPR006626">
    <property type="entry name" value="PbH1"/>
</dbReference>
<dbReference type="Pfam" id="PF13229">
    <property type="entry name" value="Beta_helix"/>
    <property type="match status" value="5"/>
</dbReference>
<dbReference type="Proteomes" id="UP000283634">
    <property type="component" value="Unassembled WGS sequence"/>
</dbReference>
<keyword evidence="5" id="KW-1185">Reference proteome</keyword>
<comment type="caution">
    <text evidence="4">The sequence shown here is derived from an EMBL/GenBank/DDBJ whole genome shotgun (WGS) entry which is preliminary data.</text>
</comment>
<evidence type="ECO:0000313" key="4">
    <source>
        <dbReference type="EMBL" id="RNF06110.1"/>
    </source>
</evidence>
<gene>
    <name evidence="4" type="ORF">TraAM80_04106</name>
</gene>
<feature type="compositionally biased region" description="Basic residues" evidence="2">
    <location>
        <begin position="2341"/>
        <end position="2352"/>
    </location>
</feature>
<feature type="domain" description="Right handed beta helix" evidence="3">
    <location>
        <begin position="360"/>
        <end position="512"/>
    </location>
</feature>
<dbReference type="GeneID" id="40328039"/>
<feature type="compositionally biased region" description="Polar residues" evidence="2">
    <location>
        <begin position="2353"/>
        <end position="2387"/>
    </location>
</feature>
<feature type="region of interest" description="Disordered" evidence="2">
    <location>
        <begin position="2263"/>
        <end position="2417"/>
    </location>
</feature>
<dbReference type="InterPro" id="IPR039448">
    <property type="entry name" value="Beta_helix"/>
</dbReference>
<feature type="region of interest" description="Disordered" evidence="2">
    <location>
        <begin position="2431"/>
        <end position="2450"/>
    </location>
</feature>
<feature type="domain" description="Right handed beta helix" evidence="3">
    <location>
        <begin position="565"/>
        <end position="715"/>
    </location>
</feature>
<name>A0A422NKT9_TRYRA</name>
<organism evidence="4 5">
    <name type="scientific">Trypanosoma rangeli</name>
    <dbReference type="NCBI Taxonomy" id="5698"/>
    <lineage>
        <taxon>Eukaryota</taxon>
        <taxon>Discoba</taxon>
        <taxon>Euglenozoa</taxon>
        <taxon>Kinetoplastea</taxon>
        <taxon>Metakinetoplastina</taxon>
        <taxon>Trypanosomatida</taxon>
        <taxon>Trypanosomatidae</taxon>
        <taxon>Trypanosoma</taxon>
        <taxon>Herpetosoma</taxon>
    </lineage>
</organism>
<dbReference type="InterPro" id="IPR051550">
    <property type="entry name" value="SCF-Subunits/Alg-Epimerases"/>
</dbReference>
<sequence>MLTGAADAFTQYVSNFSGRQARRIRVGKSVTASFRQISDAIRSSRPYDRIEVESGRYFEALTISHSVELCSANDGEPPVIVSRGPCLKITTDDPVLVEKLCILAKGTKASDSQGILIERGSPLIRDCEISSVHVVRDATPRILHCHICNSDYGCGLSITESSGGVYVSNDISYHNEQCVYINTRANPELRQNCISLKQGQKNVAVVISARLCGVCEPVFCENIIRGGDDKANQEGMDPTSVHFPQMLYEDNSGGRESLVSVMNGATPFMTGNLLCNGVTGFYFKDCNLPKECFCNNRVIGCSAWGLVVGEGASLVAAKNEFQMCGGGIYVSSTASCHVTAEKSHSVVLQQCELYKNVHYGIIVDHVAIGISGCSIEESSVGITLLGNCAASTITKNTLTGNRVAAFSVLRRGAVVIEDNVVHGCKTGMYGVFAQEGSNVTLRSNLIDGTLTSVFLRKGSCIVAEKNALRESSVHHVVLTGRSKATLRNNTIEGSSCASVVVASHSECTVFENVMYSGPVEGVLVEDGGSAIFENNSMSSFGETMYVKTGGSLQARGNDITLGQYGVVVEGEGSSAVVSNNCFREMSAMAVSATEHSTVTVNGNTMTDFTALSIQIGSGATAVIEKNNFKNVNAGVIHVDGIGTQCKVLCCYMERVVYGVQFTRGSTGVIDENEIRLCKAFGVACNSNGAVTVQGNTIVAAKRGIELVSAGDIRDNVIEESEVGIYAHTSATAQVRDHCLINCTVGLCIMNDVHANFTAIKIFKSKQFGVAVKGPTPAVTVSHVTIEDAGVAGVLVQNGGECRFEQCIIKGSKVDGIRMEQAGAVVFEHCSISEQCRGVNAVGALSNIGATCEPRFINCTIDGSLCEVGVSSVRQGIVRLELCKISARAPEQGRGVVVQEGGAVLLSRCDVSGCPCVGVTSSAKSHLMVEHSTVDDCGTGVCFSSEKDMTSSRQSRTTFNECGSTHNTASNTLTMNDGAASALPTLSQVTIKRCTEAGILFEACGSGVVNCTRVVECAKGIILQRGSTVTIDSTVVRGSVECGVLLLGRPSSNSVLTCLTITDSGGCGVKVDSAVDVDEAEAKEGTEQEEPKKLPTFQNFEVLQNAKGGAVLEACVHFEGCTFAHNVATGVLCSGNSRPLLSACHFTHNAETNLEVHAGSMPELQDCVVEHAPVGVRARSAVKMTRCIAQHLGTAVEFFIAGTPSDVSQFLGCVFANNETGVSCAGEVCDKMRSEIFLEECVFHNSTDAGVQVHKGPKTLLKACRFETSREGVRVAEEAVVAVEECGFKENAMAITSLDAASVKVKASTFAAQKQYAVSVTGDGGKVHIAGNHFSGNAAHSVFLSAQKTVVLVHGNTFEVDICGIFLQITPQVFVYNNCFRACQTGIVFHGAGLCGNVFGNIFEKNRCGCCCEENAAAYLWRNTFKESSEYGMFVTTGATPIVVDSSFLHHTNSSSVALCVRDGGLGHFAFNRYSDNVCGMQLESTGGTATINSSTFEGNDVAIRIKEGTAVHVVACTFASSVSSDIFASGAIEHDQCVVAYNSFASTRSAGVTIENCAGVTVYRCIFFGMEGTGVVQGRSGKGRVLECLFYGLGCGVRVADRGDGTVGDSHFIRCATAVEVCRFGHGNFNLCSFVACPTGSAVLVAVHHASTPKFQQCKFIGWLKMLQPLLRSSGGGLVENSLFLAGELAVILDGGCEMKLQKNTFLRGVLGVRFNPRSLGKVVKNTFHRHQLAAVNIMDNAAGELKGNVFAQSPEGGGLLVGLHDVVLDANKFIDKLPVRETKETSDGVSMESNLIAAFAEHLAAAPQWVRHGMGETPQASALPSPILTVMRAPETKQGTEEPKTETEEEDMAKEAAEKSVTQKAGGRTKKNVGRPKSKTKLADVFIFYLSDATVSVPEGVQETLARWAEMHDVVLNVGEMEHPVIPDAPTQTCDTTILRDVTTHLSAVSDARRAKERGDVAGNESNDVRGAVVRKLSLEHSEYPPVEEEQEATLVDSKMTNGVTSLLPVKQLRSAEGASCPRLASMAEAPKGVQMVKQVKRKRRRTFPPPLNSFKPRSQPARQPTCGRIVTLAACLDECAVKDYRKPKRKETCEQISVGASFEGKLAVLQEEEPYSPSAESGKGVCSETACTSLIEAGNASRRSNGKGTVLFGDGGGLSQFSAPHSPKSMIRVTHELSQSSVHHGVVIYSEEPAASRDDIGFKGGVLVSSKSHSQILWDRGGMSTSKLSRSRSSEESKTGTMGGKRGLMTISFITEDVNDAEDANDSSSGGSRSLVTDERAHRKWKNANTVLGAQQASGDEVEQPSSLLDARNEGSYHTQQRRKDREEAVSDEEEGRGTRKWKRLTKQSFRKGTTTMQKREATPTTSESMTGTVNSTLARMSQSDVLPRGSARVRTGARRPRGQSDAAHTSQVSTVHLEGTCLAEAAESVGKSTPKATPSPTPLHSKRGVGKVGVLQSEVYVPDGAIAPPKQLKAAASSMQAKKGMKKVRLDLRQGGKMTKSSSTQARTAMSPLGNDNWGVADAESRLESKEVSAPTTSMDKFQGNESIAGFLHNTVKKEATSSDDIESMAFSSLLQRPETVKMPRLKTDGESQASEQGGGMKNRQVEIEGYENARFPKVAMPSLQGSLPSHSSATSNRNTDDHGNTIYGQRSGSLSNEVSNALEKSAYPALSEKGRALLGLLGNTVLQDDAVLQEHVRVASAGPCRRRALSCGGADVTAPSPGAKKLKPWKKRTIEEGKEEELKDEEEKEVEETEEEEEETEDIIALLRWLVELRGKRLLTEERFSRAIECIQVNTRVPFFLCEGSGAGGAPTLMVHLPQTPDEAVTVPLLGIPMDMGERTQCVKEGNNRGFHSQRAKLGVVRGVAETGVEYKWENLPWLDKVATGEAGKADARRSIPTAARILHKSMPLPPFVPAKNPLSHFHDGNEALLSVGTAIKYVVPSHSPHGGLGALSLSGNRLPRGVVDSVTGSLHRGNGELAFSLRESVRKARNELMSDFNPAMPKETSPYNKTPRVAAFIAAGITNFMA</sequence>
<feature type="compositionally biased region" description="Acidic residues" evidence="2">
    <location>
        <begin position="2741"/>
        <end position="2762"/>
    </location>
</feature>
<feature type="compositionally biased region" description="Basic residues" evidence="2">
    <location>
        <begin position="1868"/>
        <end position="1877"/>
    </location>
</feature>
<feature type="compositionally biased region" description="Polar residues" evidence="2">
    <location>
        <begin position="2502"/>
        <end position="2511"/>
    </location>
</feature>
<dbReference type="OMA" id="NETGVSC"/>
<feature type="region of interest" description="Disordered" evidence="2">
    <location>
        <begin position="1836"/>
        <end position="1877"/>
    </location>
</feature>
<dbReference type="SUPFAM" id="SSF51126">
    <property type="entry name" value="Pectin lyase-like"/>
    <property type="match status" value="7"/>
</dbReference>
<dbReference type="PANTHER" id="PTHR22990:SF15">
    <property type="entry name" value="F-BOX ONLY PROTEIN 10"/>
    <property type="match status" value="1"/>
</dbReference>
<dbReference type="Gene3D" id="2.160.20.10">
    <property type="entry name" value="Single-stranded right-handed beta-helix, Pectin lyase-like"/>
    <property type="match status" value="7"/>
</dbReference>
<dbReference type="GO" id="GO:0006511">
    <property type="term" value="P:ubiquitin-dependent protein catabolic process"/>
    <property type="evidence" value="ECO:0007669"/>
    <property type="project" value="TreeGrafter"/>
</dbReference>
<dbReference type="RefSeq" id="XP_029239076.1">
    <property type="nucleotide sequence ID" value="XM_029381050.1"/>
</dbReference>
<protein>
    <recommendedName>
        <fullName evidence="3">Right handed beta helix domain-containing protein</fullName>
    </recommendedName>
</protein>
<evidence type="ECO:0000256" key="1">
    <source>
        <dbReference type="ARBA" id="ARBA00022737"/>
    </source>
</evidence>
<feature type="region of interest" description="Disordered" evidence="2">
    <location>
        <begin position="2626"/>
        <end position="2658"/>
    </location>
</feature>
<feature type="compositionally biased region" description="Basic and acidic residues" evidence="2">
    <location>
        <begin position="1836"/>
        <end position="1847"/>
    </location>
</feature>
<proteinExistence type="predicted"/>
<feature type="region of interest" description="Disordered" evidence="2">
    <location>
        <begin position="2498"/>
        <end position="2520"/>
    </location>
</feature>
<feature type="compositionally biased region" description="Polar residues" evidence="2">
    <location>
        <begin position="2268"/>
        <end position="2277"/>
    </location>
</feature>
<feature type="compositionally biased region" description="Polar residues" evidence="2">
    <location>
        <begin position="2627"/>
        <end position="2641"/>
    </location>
</feature>
<evidence type="ECO:0000259" key="3">
    <source>
        <dbReference type="Pfam" id="PF13229"/>
    </source>
</evidence>
<feature type="domain" description="Right handed beta helix" evidence="3">
    <location>
        <begin position="1503"/>
        <end position="1660"/>
    </location>
</feature>
<dbReference type="EMBL" id="MKGL01000117">
    <property type="protein sequence ID" value="RNF06110.1"/>
    <property type="molecule type" value="Genomic_DNA"/>
</dbReference>
<dbReference type="InterPro" id="IPR011050">
    <property type="entry name" value="Pectin_lyase_fold/virulence"/>
</dbReference>
<evidence type="ECO:0000256" key="2">
    <source>
        <dbReference type="SAM" id="MobiDB-lite"/>
    </source>
</evidence>
<feature type="domain" description="Right handed beta helix" evidence="3">
    <location>
        <begin position="774"/>
        <end position="932"/>
    </location>
</feature>
<dbReference type="PANTHER" id="PTHR22990">
    <property type="entry name" value="F-BOX ONLY PROTEIN"/>
    <property type="match status" value="1"/>
</dbReference>
<evidence type="ECO:0000313" key="5">
    <source>
        <dbReference type="Proteomes" id="UP000283634"/>
    </source>
</evidence>
<reference evidence="4 5" key="1">
    <citation type="journal article" date="2018" name="BMC Genomics">
        <title>Genomic comparison of Trypanosoma conorhini and Trypanosoma rangeli to Trypanosoma cruzi strains of high and low virulence.</title>
        <authorList>
            <person name="Bradwell K.R."/>
            <person name="Koparde V.N."/>
            <person name="Matveyev A.V."/>
            <person name="Serrano M.G."/>
            <person name="Alves J.M."/>
            <person name="Parikh H."/>
            <person name="Huang B."/>
            <person name="Lee V."/>
            <person name="Espinosa-Alvarez O."/>
            <person name="Ortiz P.A."/>
            <person name="Costa-Martins A.G."/>
            <person name="Teixeira M.M."/>
            <person name="Buck G.A."/>
        </authorList>
    </citation>
    <scope>NUCLEOTIDE SEQUENCE [LARGE SCALE GENOMIC DNA]</scope>
    <source>
        <strain evidence="4 5">AM80</strain>
    </source>
</reference>
<feature type="region of interest" description="Disordered" evidence="2">
    <location>
        <begin position="2735"/>
        <end position="2762"/>
    </location>
</feature>
<feature type="region of interest" description="Disordered" evidence="2">
    <location>
        <begin position="2222"/>
        <end position="2248"/>
    </location>
</feature>
<accession>A0A422NKT9</accession>
<dbReference type="VEuPathDB" id="TriTrypDB:TRSC58_00753"/>
<keyword evidence="1" id="KW-0677">Repeat</keyword>
<feature type="compositionally biased region" description="Polar residues" evidence="2">
    <location>
        <begin position="2289"/>
        <end position="2300"/>
    </location>
</feature>
<feature type="domain" description="Right handed beta helix" evidence="3">
    <location>
        <begin position="1208"/>
        <end position="1333"/>
    </location>
</feature>